<dbReference type="InterPro" id="IPR002575">
    <property type="entry name" value="Aminoglycoside_PTrfase"/>
</dbReference>
<dbReference type="GO" id="GO:0016301">
    <property type="term" value="F:kinase activity"/>
    <property type="evidence" value="ECO:0007669"/>
    <property type="project" value="UniProtKB-KW"/>
</dbReference>
<feature type="domain" description="Aminoglycoside phosphotransferase" evidence="1">
    <location>
        <begin position="59"/>
        <end position="219"/>
    </location>
</feature>
<name>A0A1H2CTE4_9ACTN</name>
<evidence type="ECO:0000313" key="3">
    <source>
        <dbReference type="Proteomes" id="UP000198688"/>
    </source>
</evidence>
<keyword evidence="2" id="KW-0808">Transferase</keyword>
<gene>
    <name evidence="2" type="ORF">SAMN04489716_6722</name>
</gene>
<dbReference type="Gene3D" id="1.10.510.10">
    <property type="entry name" value="Transferase(Phosphotransferase) domain 1"/>
    <property type="match status" value="1"/>
</dbReference>
<protein>
    <submittedName>
        <fullName evidence="2">Streptomycin 6-kinase</fullName>
    </submittedName>
</protein>
<dbReference type="AlphaFoldDB" id="A0A1H2CTE4"/>
<dbReference type="STRING" id="113562.SAMN04489716_6722"/>
<dbReference type="Pfam" id="PF01636">
    <property type="entry name" value="APH"/>
    <property type="match status" value="1"/>
</dbReference>
<dbReference type="SUPFAM" id="SSF56112">
    <property type="entry name" value="Protein kinase-like (PK-like)"/>
    <property type="match status" value="1"/>
</dbReference>
<accession>A0A1H2CTE4</accession>
<dbReference type="OrthoDB" id="3287855at2"/>
<dbReference type="Proteomes" id="UP000198688">
    <property type="component" value="Chromosome I"/>
</dbReference>
<reference evidence="2 3" key="1">
    <citation type="submission" date="2016-10" db="EMBL/GenBank/DDBJ databases">
        <authorList>
            <person name="de Groot N.N."/>
        </authorList>
    </citation>
    <scope>NUCLEOTIDE SEQUENCE [LARGE SCALE GENOMIC DNA]</scope>
    <source>
        <strain evidence="2 3">DSM 43941</strain>
    </source>
</reference>
<organism evidence="2 3">
    <name type="scientific">Actinoplanes derwentensis</name>
    <dbReference type="NCBI Taxonomy" id="113562"/>
    <lineage>
        <taxon>Bacteria</taxon>
        <taxon>Bacillati</taxon>
        <taxon>Actinomycetota</taxon>
        <taxon>Actinomycetes</taxon>
        <taxon>Micromonosporales</taxon>
        <taxon>Micromonosporaceae</taxon>
        <taxon>Actinoplanes</taxon>
    </lineage>
</organism>
<dbReference type="InterPro" id="IPR011009">
    <property type="entry name" value="Kinase-like_dom_sf"/>
</dbReference>
<keyword evidence="3" id="KW-1185">Reference proteome</keyword>
<sequence>MTDQFAVPAAVLANIRRRWPDIADPWATHVGAEFQALCERYQATPREVLPARYGFVTAIDTPDGPLVFRSSPDPHGADQAAVAAALANLGAAPRVHEAVAADHGTWTVMDRVFPGTPFNQVDPATVDLQALFAPLAAIRDQPPPRPGMSSIFDWLRDRLEDDQLTDLRPGTTIAPASERRTALALLEDLSLDHTPALCHGDASSGNIIADGPRGWAYIDPRGVTGEHAYDAAVIMIRIQAGYEISGLRDQVVEHVQTTSERLDAWILIADAARV</sequence>
<evidence type="ECO:0000313" key="2">
    <source>
        <dbReference type="EMBL" id="SDT73609.1"/>
    </source>
</evidence>
<dbReference type="RefSeq" id="WP_092550232.1">
    <property type="nucleotide sequence ID" value="NZ_BOMJ01000091.1"/>
</dbReference>
<dbReference type="EMBL" id="LT629758">
    <property type="protein sequence ID" value="SDT73609.1"/>
    <property type="molecule type" value="Genomic_DNA"/>
</dbReference>
<proteinExistence type="predicted"/>
<keyword evidence="2" id="KW-0418">Kinase</keyword>
<evidence type="ECO:0000259" key="1">
    <source>
        <dbReference type="Pfam" id="PF01636"/>
    </source>
</evidence>